<sequence length="83" mass="9580">MPCLYLLFTSFFGRSRFLTSRSPPLRCPSLRRVACRLISVTLYRSCPNLRRRDLSDFDSSDERLLQQGSGSKKEFVELETKGS</sequence>
<dbReference type="AlphaFoldDB" id="A0AA88DMU9"/>
<reference evidence="1" key="1">
    <citation type="submission" date="2023-07" db="EMBL/GenBank/DDBJ databases">
        <title>draft genome sequence of fig (Ficus carica).</title>
        <authorList>
            <person name="Takahashi T."/>
            <person name="Nishimura K."/>
        </authorList>
    </citation>
    <scope>NUCLEOTIDE SEQUENCE</scope>
</reference>
<accession>A0AA88DMU9</accession>
<dbReference type="EMBL" id="BTGU01000076">
    <property type="protein sequence ID" value="GMN58216.1"/>
    <property type="molecule type" value="Genomic_DNA"/>
</dbReference>
<organism evidence="1 2">
    <name type="scientific">Ficus carica</name>
    <name type="common">Common fig</name>
    <dbReference type="NCBI Taxonomy" id="3494"/>
    <lineage>
        <taxon>Eukaryota</taxon>
        <taxon>Viridiplantae</taxon>
        <taxon>Streptophyta</taxon>
        <taxon>Embryophyta</taxon>
        <taxon>Tracheophyta</taxon>
        <taxon>Spermatophyta</taxon>
        <taxon>Magnoliopsida</taxon>
        <taxon>eudicotyledons</taxon>
        <taxon>Gunneridae</taxon>
        <taxon>Pentapetalae</taxon>
        <taxon>rosids</taxon>
        <taxon>fabids</taxon>
        <taxon>Rosales</taxon>
        <taxon>Moraceae</taxon>
        <taxon>Ficeae</taxon>
        <taxon>Ficus</taxon>
    </lineage>
</organism>
<dbReference type="Proteomes" id="UP001187192">
    <property type="component" value="Unassembled WGS sequence"/>
</dbReference>
<gene>
    <name evidence="1" type="ORF">TIFTF001_027324</name>
</gene>
<name>A0AA88DMU9_FICCA</name>
<protein>
    <submittedName>
        <fullName evidence="1">Uncharacterized protein</fullName>
    </submittedName>
</protein>
<comment type="caution">
    <text evidence="1">The sequence shown here is derived from an EMBL/GenBank/DDBJ whole genome shotgun (WGS) entry which is preliminary data.</text>
</comment>
<proteinExistence type="predicted"/>
<keyword evidence="2" id="KW-1185">Reference proteome</keyword>
<evidence type="ECO:0000313" key="1">
    <source>
        <dbReference type="EMBL" id="GMN58216.1"/>
    </source>
</evidence>
<evidence type="ECO:0000313" key="2">
    <source>
        <dbReference type="Proteomes" id="UP001187192"/>
    </source>
</evidence>